<evidence type="ECO:0000313" key="3">
    <source>
        <dbReference type="Proteomes" id="UP001066276"/>
    </source>
</evidence>
<dbReference type="Proteomes" id="UP001066276">
    <property type="component" value="Chromosome 5"/>
</dbReference>
<keyword evidence="3" id="KW-1185">Reference proteome</keyword>
<accession>A0AAV7S068</accession>
<proteinExistence type="predicted"/>
<feature type="region of interest" description="Disordered" evidence="1">
    <location>
        <begin position="44"/>
        <end position="119"/>
    </location>
</feature>
<dbReference type="EMBL" id="JANPWB010000009">
    <property type="protein sequence ID" value="KAJ1158052.1"/>
    <property type="molecule type" value="Genomic_DNA"/>
</dbReference>
<feature type="compositionally biased region" description="Polar residues" evidence="1">
    <location>
        <begin position="55"/>
        <end position="67"/>
    </location>
</feature>
<comment type="caution">
    <text evidence="2">The sequence shown here is derived from an EMBL/GenBank/DDBJ whole genome shotgun (WGS) entry which is preliminary data.</text>
</comment>
<organism evidence="2 3">
    <name type="scientific">Pleurodeles waltl</name>
    <name type="common">Iberian ribbed newt</name>
    <dbReference type="NCBI Taxonomy" id="8319"/>
    <lineage>
        <taxon>Eukaryota</taxon>
        <taxon>Metazoa</taxon>
        <taxon>Chordata</taxon>
        <taxon>Craniata</taxon>
        <taxon>Vertebrata</taxon>
        <taxon>Euteleostomi</taxon>
        <taxon>Amphibia</taxon>
        <taxon>Batrachia</taxon>
        <taxon>Caudata</taxon>
        <taxon>Salamandroidea</taxon>
        <taxon>Salamandridae</taxon>
        <taxon>Pleurodelinae</taxon>
        <taxon>Pleurodeles</taxon>
    </lineage>
</organism>
<sequence>MAPQETHITDVFQKDNLPRGCLQEAAAEVSLANEELCDRESSLMQEINGLKSPDPSFQSPKGTSEVITSVHIRERTDIEEGQKRTDHEQGRREDADLSRTEERRHDEEGDNQCRGDDEE</sequence>
<dbReference type="AlphaFoldDB" id="A0AAV7S068"/>
<protein>
    <submittedName>
        <fullName evidence="2">Uncharacterized protein</fullName>
    </submittedName>
</protein>
<evidence type="ECO:0000313" key="2">
    <source>
        <dbReference type="EMBL" id="KAJ1158052.1"/>
    </source>
</evidence>
<name>A0AAV7S068_PLEWA</name>
<feature type="compositionally biased region" description="Basic and acidic residues" evidence="1">
    <location>
        <begin position="71"/>
        <end position="119"/>
    </location>
</feature>
<gene>
    <name evidence="2" type="ORF">NDU88_010748</name>
</gene>
<evidence type="ECO:0000256" key="1">
    <source>
        <dbReference type="SAM" id="MobiDB-lite"/>
    </source>
</evidence>
<reference evidence="2" key="1">
    <citation type="journal article" date="2022" name="bioRxiv">
        <title>Sequencing and chromosome-scale assembly of the giantPleurodeles waltlgenome.</title>
        <authorList>
            <person name="Brown T."/>
            <person name="Elewa A."/>
            <person name="Iarovenko S."/>
            <person name="Subramanian E."/>
            <person name="Araus A.J."/>
            <person name="Petzold A."/>
            <person name="Susuki M."/>
            <person name="Suzuki K.-i.T."/>
            <person name="Hayashi T."/>
            <person name="Toyoda A."/>
            <person name="Oliveira C."/>
            <person name="Osipova E."/>
            <person name="Leigh N.D."/>
            <person name="Simon A."/>
            <person name="Yun M.H."/>
        </authorList>
    </citation>
    <scope>NUCLEOTIDE SEQUENCE</scope>
    <source>
        <strain evidence="2">20211129_DDA</strain>
        <tissue evidence="2">Liver</tissue>
    </source>
</reference>